<dbReference type="InterPro" id="IPR039422">
    <property type="entry name" value="MarR/SlyA-like"/>
</dbReference>
<dbReference type="AlphaFoldDB" id="A0A261T943"/>
<keyword evidence="2" id="KW-0238">DNA-binding</keyword>
<dbReference type="Pfam" id="PF12802">
    <property type="entry name" value="MarR_2"/>
    <property type="match status" value="1"/>
</dbReference>
<dbReference type="InterPro" id="IPR036388">
    <property type="entry name" value="WH-like_DNA-bd_sf"/>
</dbReference>
<dbReference type="EMBL" id="NEVP01000012">
    <property type="protein sequence ID" value="OZI45817.1"/>
    <property type="molecule type" value="Genomic_DNA"/>
</dbReference>
<accession>A0A261T943</accession>
<evidence type="ECO:0000313" key="5">
    <source>
        <dbReference type="EMBL" id="OZI45817.1"/>
    </source>
</evidence>
<name>A0A261T943_9BORD</name>
<proteinExistence type="predicted"/>
<dbReference type="InterPro" id="IPR036390">
    <property type="entry name" value="WH_DNA-bd_sf"/>
</dbReference>
<evidence type="ECO:0000259" key="4">
    <source>
        <dbReference type="PROSITE" id="PS50995"/>
    </source>
</evidence>
<gene>
    <name evidence="5" type="ORF">CAL25_21590</name>
</gene>
<dbReference type="PANTHER" id="PTHR33164:SF64">
    <property type="entry name" value="TRANSCRIPTIONAL REGULATOR SLYA"/>
    <property type="match status" value="1"/>
</dbReference>
<keyword evidence="1" id="KW-0805">Transcription regulation</keyword>
<organism evidence="5 6">
    <name type="scientific">Bordetella genomosp. 5</name>
    <dbReference type="NCBI Taxonomy" id="1395608"/>
    <lineage>
        <taxon>Bacteria</taxon>
        <taxon>Pseudomonadati</taxon>
        <taxon>Pseudomonadota</taxon>
        <taxon>Betaproteobacteria</taxon>
        <taxon>Burkholderiales</taxon>
        <taxon>Alcaligenaceae</taxon>
        <taxon>Bordetella</taxon>
    </lineage>
</organism>
<evidence type="ECO:0000313" key="6">
    <source>
        <dbReference type="Proteomes" id="UP000216913"/>
    </source>
</evidence>
<dbReference type="Proteomes" id="UP000216913">
    <property type="component" value="Unassembled WGS sequence"/>
</dbReference>
<evidence type="ECO:0000256" key="3">
    <source>
        <dbReference type="ARBA" id="ARBA00023163"/>
    </source>
</evidence>
<dbReference type="GO" id="GO:0003700">
    <property type="term" value="F:DNA-binding transcription factor activity"/>
    <property type="evidence" value="ECO:0007669"/>
    <property type="project" value="InterPro"/>
</dbReference>
<protein>
    <submittedName>
        <fullName evidence="5">Transcriptional regulator</fullName>
    </submittedName>
</protein>
<evidence type="ECO:0000256" key="2">
    <source>
        <dbReference type="ARBA" id="ARBA00023125"/>
    </source>
</evidence>
<dbReference type="GO" id="GO:0003677">
    <property type="term" value="F:DNA binding"/>
    <property type="evidence" value="ECO:0007669"/>
    <property type="project" value="UniProtKB-KW"/>
</dbReference>
<comment type="caution">
    <text evidence="5">The sequence shown here is derived from an EMBL/GenBank/DDBJ whole genome shotgun (WGS) entry which is preliminary data.</text>
</comment>
<keyword evidence="6" id="KW-1185">Reference proteome</keyword>
<dbReference type="RefSeq" id="WP_094803702.1">
    <property type="nucleotide sequence ID" value="NZ_NEVN01000002.1"/>
</dbReference>
<evidence type="ECO:0000256" key="1">
    <source>
        <dbReference type="ARBA" id="ARBA00023015"/>
    </source>
</evidence>
<keyword evidence="3" id="KW-0804">Transcription</keyword>
<dbReference type="InterPro" id="IPR023187">
    <property type="entry name" value="Tscrpt_reg_MarR-type_CS"/>
</dbReference>
<dbReference type="PROSITE" id="PS01117">
    <property type="entry name" value="HTH_MARR_1"/>
    <property type="match status" value="1"/>
</dbReference>
<dbReference type="InterPro" id="IPR000835">
    <property type="entry name" value="HTH_MarR-typ"/>
</dbReference>
<reference evidence="5 6" key="1">
    <citation type="submission" date="2017-05" db="EMBL/GenBank/DDBJ databases">
        <title>Complete and WGS of Bordetella genogroups.</title>
        <authorList>
            <person name="Spilker T."/>
            <person name="LiPuma J."/>
        </authorList>
    </citation>
    <scope>NUCLEOTIDE SEQUENCE [LARGE SCALE GENOMIC DNA]</scope>
    <source>
        <strain evidence="5 6">AU10456</strain>
    </source>
</reference>
<dbReference type="Gene3D" id="1.10.10.10">
    <property type="entry name" value="Winged helix-like DNA-binding domain superfamily/Winged helix DNA-binding domain"/>
    <property type="match status" value="1"/>
</dbReference>
<sequence length="158" mass="17101">MTRSRPPASIGRLLVVGGRQWRKRIDQALQAQGLSQATAWPLLVLRTHGEPLRQGVLAEEIGIEGASLVRVIDALEAAGLIERLPDPHDRRARCVGLSAAGAGKAEEIARIVDRVREEVVAGLPEADLAVAERVLRALHERLDQLNQSTPAPSPEPRS</sequence>
<feature type="domain" description="HTH marR-type" evidence="4">
    <location>
        <begin position="7"/>
        <end position="140"/>
    </location>
</feature>
<dbReference type="SMART" id="SM00347">
    <property type="entry name" value="HTH_MARR"/>
    <property type="match status" value="1"/>
</dbReference>
<dbReference type="SUPFAM" id="SSF46785">
    <property type="entry name" value="Winged helix' DNA-binding domain"/>
    <property type="match status" value="1"/>
</dbReference>
<dbReference type="GO" id="GO:0006950">
    <property type="term" value="P:response to stress"/>
    <property type="evidence" value="ECO:0007669"/>
    <property type="project" value="TreeGrafter"/>
</dbReference>
<dbReference type="PRINTS" id="PR00598">
    <property type="entry name" value="HTHMARR"/>
</dbReference>
<dbReference type="OrthoDB" id="6002259at2"/>
<dbReference type="PROSITE" id="PS50995">
    <property type="entry name" value="HTH_MARR_2"/>
    <property type="match status" value="1"/>
</dbReference>
<dbReference type="PANTHER" id="PTHR33164">
    <property type="entry name" value="TRANSCRIPTIONAL REGULATOR, MARR FAMILY"/>
    <property type="match status" value="1"/>
</dbReference>